<accession>A0A840N9X4</accession>
<dbReference type="GO" id="GO:0016787">
    <property type="term" value="F:hydrolase activity"/>
    <property type="evidence" value="ECO:0007669"/>
    <property type="project" value="UniProtKB-KW"/>
</dbReference>
<dbReference type="Pfam" id="PF26348">
    <property type="entry name" value="SRA_ScoMcrA"/>
    <property type="match status" value="1"/>
</dbReference>
<evidence type="ECO:0000313" key="2">
    <source>
        <dbReference type="EMBL" id="MBB5053506.1"/>
    </source>
</evidence>
<dbReference type="EC" id="3.1.21.-" evidence="2"/>
<gene>
    <name evidence="2" type="ORF">HNQ36_003506</name>
</gene>
<evidence type="ECO:0000259" key="1">
    <source>
        <dbReference type="SMART" id="SM00507"/>
    </source>
</evidence>
<dbReference type="InterPro" id="IPR003615">
    <property type="entry name" value="HNH_nuc"/>
</dbReference>
<dbReference type="InterPro" id="IPR058712">
    <property type="entry name" value="SRA_ScoMcrA"/>
</dbReference>
<dbReference type="InterPro" id="IPR002711">
    <property type="entry name" value="HNH"/>
</dbReference>
<dbReference type="Proteomes" id="UP000521227">
    <property type="component" value="Unassembled WGS sequence"/>
</dbReference>
<dbReference type="EMBL" id="JACHIJ010000005">
    <property type="protein sequence ID" value="MBB5053506.1"/>
    <property type="molecule type" value="Genomic_DNA"/>
</dbReference>
<dbReference type="RefSeq" id="WP_056296668.1">
    <property type="nucleotide sequence ID" value="NZ_JACHIJ010000005.1"/>
</dbReference>
<dbReference type="CDD" id="cd00085">
    <property type="entry name" value="HNHc"/>
    <property type="match status" value="1"/>
</dbReference>
<dbReference type="Pfam" id="PF01844">
    <property type="entry name" value="HNH"/>
    <property type="match status" value="1"/>
</dbReference>
<keyword evidence="2" id="KW-0378">Hydrolase</keyword>
<protein>
    <submittedName>
        <fullName evidence="2">5-methylcytosine-specific restriction protein A</fullName>
        <ecNumber evidence="2">3.1.21.-</ecNumber>
    </submittedName>
</protein>
<dbReference type="Gene3D" id="1.10.30.50">
    <property type="match status" value="1"/>
</dbReference>
<proteinExistence type="predicted"/>
<feature type="domain" description="HNH nuclease" evidence="1">
    <location>
        <begin position="184"/>
        <end position="243"/>
    </location>
</feature>
<dbReference type="GO" id="GO:0004519">
    <property type="term" value="F:endonuclease activity"/>
    <property type="evidence" value="ECO:0007669"/>
    <property type="project" value="InterPro"/>
</dbReference>
<dbReference type="SMART" id="SM00507">
    <property type="entry name" value="HNHc"/>
    <property type="match status" value="1"/>
</dbReference>
<evidence type="ECO:0000313" key="3">
    <source>
        <dbReference type="Proteomes" id="UP000521227"/>
    </source>
</evidence>
<comment type="caution">
    <text evidence="2">The sequence shown here is derived from an EMBL/GenBank/DDBJ whole genome shotgun (WGS) entry which is preliminary data.</text>
</comment>
<organism evidence="2 3">
    <name type="scientific">Afipia massiliensis</name>
    <dbReference type="NCBI Taxonomy" id="211460"/>
    <lineage>
        <taxon>Bacteria</taxon>
        <taxon>Pseudomonadati</taxon>
        <taxon>Pseudomonadota</taxon>
        <taxon>Alphaproteobacteria</taxon>
        <taxon>Hyphomicrobiales</taxon>
        <taxon>Nitrobacteraceae</taxon>
        <taxon>Afipia</taxon>
    </lineage>
</organism>
<name>A0A840N9X4_9BRAD</name>
<reference evidence="2 3" key="1">
    <citation type="submission" date="2020-08" db="EMBL/GenBank/DDBJ databases">
        <title>Genomic Encyclopedia of Type Strains, Phase IV (KMG-IV): sequencing the most valuable type-strain genomes for metagenomic binning, comparative biology and taxonomic classification.</title>
        <authorList>
            <person name="Goeker M."/>
        </authorList>
    </citation>
    <scope>NUCLEOTIDE SEQUENCE [LARGE SCALE GENOMIC DNA]</scope>
    <source>
        <strain evidence="2 3">DSM 17498</strain>
    </source>
</reference>
<dbReference type="AlphaFoldDB" id="A0A840N9X4"/>
<sequence>MSWGFEEDKVYNRRADIHAKFGGQQQGGIITPSQHPVVFIITGEEGLEHGYADRMRADGAFEYFGEGQVGDMALQRGNLAIATHAAEGKGLLLFRKTTEGLRFVSEMVYEKHHIERAPDRENNERDAIVFELRPLGAIFEATEDAPLDDKNDLEQLRALAKASAGIFPPTQVAGTRNVYQRSRDVRNYVLMRAGANCEGCNSPAPFIRKNGSPYLEPHHIRRVSDGGPDDPAFVISLCPNCHRRVHAGKDGPAYNDILLAKMQSIEPN</sequence>
<dbReference type="GO" id="GO:0003676">
    <property type="term" value="F:nucleic acid binding"/>
    <property type="evidence" value="ECO:0007669"/>
    <property type="project" value="InterPro"/>
</dbReference>
<dbReference type="GO" id="GO:0008270">
    <property type="term" value="F:zinc ion binding"/>
    <property type="evidence" value="ECO:0007669"/>
    <property type="project" value="InterPro"/>
</dbReference>